<feature type="compositionally biased region" description="Low complexity" evidence="1">
    <location>
        <begin position="1126"/>
        <end position="1141"/>
    </location>
</feature>
<dbReference type="PANTHER" id="PTHR33416:SF20">
    <property type="entry name" value="NUCLEAR PORE COMPLEX PROTEIN NUP1"/>
    <property type="match status" value="1"/>
</dbReference>
<feature type="region of interest" description="Disordered" evidence="1">
    <location>
        <begin position="1259"/>
        <end position="1317"/>
    </location>
</feature>
<evidence type="ECO:0000256" key="1">
    <source>
        <dbReference type="SAM" id="MobiDB-lite"/>
    </source>
</evidence>
<sequence length="1317" mass="137604">MASTAAGGSTSYGGGSGGGVGGGAGGKYPKAKRPFNGSARPPPYARPAALRNPSTTNGWLSKLVVDPASKLISASAHLFFSSSLFRKRLPPAPPPPPHIPPPPVCMMLGYVNRAVTKFVAFRVSLVRNFVVKNWEDVLLTALSPFVASRVSSVIVTEANQEARDRFEEEVLDNPPGVQRPFLNDGGTSTNSGNSYGLSELEQMLKQKTFTRSEIDRLTELLHSRTVDAPLGDEDTRTELNVPQPLSTAGIRHELTRSPMQANGIEPHLESHKFHRHISTPGASSLVCYHALYLQVPEEDVAAPSDLAKVYMGSKSSIVSPSRFGLCSQALREDANVLNNGPYTPKSPVMSLVSKPAVRIGVPENGFITPRSRGRSAIYSMARTQYSRVNPTSIQKGTGPAFDRYGGQSPSSSQFPWEHDGLYSSKQLALKRRSSALEDNIGSIGPIRRLRQKTNLSTPKSLSLQASGSSFSSRGAGVGPDSTELHLSSAHKLHSSDDSKHRTSKALGENEDNSMPCTSYTPVPSKSTEMATKILQQLDRLVPKEKSPEGKAVAAREKSTSKSTNSTTKMVNGQALRSLEDVDSSNRMRNEAGTHKFKDTGDTSLFDARDTSSQKQDKVENGPKMHMVASDALTPSRFGNAPVSSKEAVAGFIVESVSTQKFVTQPSQSKWGFQMSAHEVGASFLILTYGSVMKDFLDLDDEIRSNKAASTLPAEGTKKVETSVMESKALSSEAVTVDETSLVSDSKQHANTELGKATELEASDATVIGDKKTGFTFPMALPSGTTFQLVSKSTSDFDQIVPPKEPNAPAPLFSFGPKRVGEIQSPLPYSSSISDSAVLKSSAPLEPRPESATSLANVASGTDTVPGIPEFDKGGNRNLQKSGDTVGKSEASVSSALSTSSGNIFSFSAPPKSTSLNGSLGLSSSIFASPSPSPALASSILANSFTTVASSTSTMAADGTASNGSQSTSAAGPLFPTAPIFQFGATSVAPTNSVSTVSTISTAEPIDVKAKTEKKETIFGNLTGSPFGSPSFATASTGSNIFGFSAPASSSTTDNHSQGSLFGTSIVSMPFQFGSSASSTISGTTETPSLTSSTSRFGSSTSSGSPFGLPAPKPIGSSSGFGLSSLATNSNSSSGPTSSLSTWQPPKSSIFSSTTESPATVFSFGASSVSAAATNSAPVVFGSSSGSLFSFTSAAAAASASSSQTLPVFGSGDQMNMEDSMAEDQPIQASTPTVPVFGQTPISNPSSGFVFSSAVPSAGNPFQFGGQQNQSTPQNPSPFQTSGSLDFAAAGNSFSLGSTGDDKSSRRIVRVKHKPKRR</sequence>
<dbReference type="GO" id="GO:0016973">
    <property type="term" value="P:poly(A)+ mRNA export from nucleus"/>
    <property type="evidence" value="ECO:0007669"/>
    <property type="project" value="TreeGrafter"/>
</dbReference>
<evidence type="ECO:0000313" key="3">
    <source>
        <dbReference type="Proteomes" id="UP000626092"/>
    </source>
</evidence>
<feature type="compositionally biased region" description="Polar residues" evidence="1">
    <location>
        <begin position="512"/>
        <end position="525"/>
    </location>
</feature>
<keyword evidence="3" id="KW-1185">Reference proteome</keyword>
<feature type="compositionally biased region" description="Low complexity" evidence="1">
    <location>
        <begin position="460"/>
        <end position="474"/>
    </location>
</feature>
<dbReference type="GO" id="GO:0005635">
    <property type="term" value="C:nuclear envelope"/>
    <property type="evidence" value="ECO:0007669"/>
    <property type="project" value="TreeGrafter"/>
</dbReference>
<dbReference type="OrthoDB" id="653468at2759"/>
<name>A0A834GCM5_RHOSS</name>
<dbReference type="EMBL" id="WJXA01000009">
    <property type="protein sequence ID" value="KAF7131591.1"/>
    <property type="molecule type" value="Genomic_DNA"/>
</dbReference>
<reference evidence="2" key="1">
    <citation type="submission" date="2019-11" db="EMBL/GenBank/DDBJ databases">
        <authorList>
            <person name="Liu Y."/>
            <person name="Hou J."/>
            <person name="Li T.-Q."/>
            <person name="Guan C.-H."/>
            <person name="Wu X."/>
            <person name="Wu H.-Z."/>
            <person name="Ling F."/>
            <person name="Zhang R."/>
            <person name="Shi X.-G."/>
            <person name="Ren J.-P."/>
            <person name="Chen E.-F."/>
            <person name="Sun J.-M."/>
        </authorList>
    </citation>
    <scope>NUCLEOTIDE SEQUENCE</scope>
    <source>
        <strain evidence="2">Adult_tree_wgs_1</strain>
        <tissue evidence="2">Leaves</tissue>
    </source>
</reference>
<feature type="region of interest" description="Disordered" evidence="1">
    <location>
        <begin position="1126"/>
        <end position="1150"/>
    </location>
</feature>
<feature type="compositionally biased region" description="Basic and acidic residues" evidence="1">
    <location>
        <begin position="540"/>
        <end position="559"/>
    </location>
</feature>
<comment type="caution">
    <text evidence="2">The sequence shown here is derived from an EMBL/GenBank/DDBJ whole genome shotgun (WGS) entry which is preliminary data.</text>
</comment>
<feature type="region of interest" description="Disordered" evidence="1">
    <location>
        <begin position="390"/>
        <end position="413"/>
    </location>
</feature>
<feature type="region of interest" description="Disordered" evidence="1">
    <location>
        <begin position="449"/>
        <end position="525"/>
    </location>
</feature>
<evidence type="ECO:0008006" key="4">
    <source>
        <dbReference type="Google" id="ProtNLM"/>
    </source>
</evidence>
<organism evidence="2 3">
    <name type="scientific">Rhododendron simsii</name>
    <name type="common">Sims's rhododendron</name>
    <dbReference type="NCBI Taxonomy" id="118357"/>
    <lineage>
        <taxon>Eukaryota</taxon>
        <taxon>Viridiplantae</taxon>
        <taxon>Streptophyta</taxon>
        <taxon>Embryophyta</taxon>
        <taxon>Tracheophyta</taxon>
        <taxon>Spermatophyta</taxon>
        <taxon>Magnoliopsida</taxon>
        <taxon>eudicotyledons</taxon>
        <taxon>Gunneridae</taxon>
        <taxon>Pentapetalae</taxon>
        <taxon>asterids</taxon>
        <taxon>Ericales</taxon>
        <taxon>Ericaceae</taxon>
        <taxon>Ericoideae</taxon>
        <taxon>Rhodoreae</taxon>
        <taxon>Rhododendron</taxon>
    </lineage>
</organism>
<feature type="region of interest" description="Disordered" evidence="1">
    <location>
        <begin position="867"/>
        <end position="886"/>
    </location>
</feature>
<evidence type="ECO:0000313" key="2">
    <source>
        <dbReference type="EMBL" id="KAF7131591.1"/>
    </source>
</evidence>
<gene>
    <name evidence="2" type="ORF">RHSIM_Rhsim09G0140200</name>
</gene>
<dbReference type="PANTHER" id="PTHR33416">
    <property type="entry name" value="NUCLEAR PORE COMPLEX PROTEIN NUP1"/>
    <property type="match status" value="1"/>
</dbReference>
<feature type="compositionally biased region" description="Gly residues" evidence="1">
    <location>
        <begin position="10"/>
        <end position="26"/>
    </location>
</feature>
<feature type="region of interest" description="Disordered" evidence="1">
    <location>
        <begin position="1"/>
        <end position="51"/>
    </location>
</feature>
<proteinExistence type="predicted"/>
<dbReference type="Proteomes" id="UP000626092">
    <property type="component" value="Unassembled WGS sequence"/>
</dbReference>
<dbReference type="GO" id="GO:0071763">
    <property type="term" value="P:nuclear membrane organization"/>
    <property type="evidence" value="ECO:0007669"/>
    <property type="project" value="TreeGrafter"/>
</dbReference>
<protein>
    <recommendedName>
        <fullName evidence="4">Nuclear pore complex protein</fullName>
    </recommendedName>
</protein>
<feature type="compositionally biased region" description="Basic and acidic residues" evidence="1">
    <location>
        <begin position="577"/>
        <end position="620"/>
    </location>
</feature>
<feature type="compositionally biased region" description="Basic residues" evidence="1">
    <location>
        <begin position="1305"/>
        <end position="1317"/>
    </location>
</feature>
<accession>A0A834GCM5</accession>
<feature type="region of interest" description="Disordered" evidence="1">
    <location>
        <begin position="1076"/>
        <end position="1110"/>
    </location>
</feature>
<feature type="compositionally biased region" description="Low complexity" evidence="1">
    <location>
        <begin position="1259"/>
        <end position="1281"/>
    </location>
</feature>
<feature type="region of interest" description="Disordered" evidence="1">
    <location>
        <begin position="540"/>
        <end position="620"/>
    </location>
</feature>